<protein>
    <submittedName>
        <fullName evidence="6">Putative sporulation protein YtaF</fullName>
    </submittedName>
</protein>
<evidence type="ECO:0000256" key="3">
    <source>
        <dbReference type="ARBA" id="ARBA00022989"/>
    </source>
</evidence>
<keyword evidence="1" id="KW-1003">Cell membrane</keyword>
<comment type="caution">
    <text evidence="6">The sequence shown here is derived from an EMBL/GenBank/DDBJ whole genome shotgun (WGS) entry which is preliminary data.</text>
</comment>
<dbReference type="InterPro" id="IPR014205">
    <property type="entry name" value="Spore_YtaF"/>
</dbReference>
<keyword evidence="7" id="KW-1185">Reference proteome</keyword>
<dbReference type="PANTHER" id="PTHR35529:SF2">
    <property type="entry name" value="SPORULATION PROTEIN YTAF-RELATED"/>
    <property type="match status" value="1"/>
</dbReference>
<dbReference type="InterPro" id="IPR003810">
    <property type="entry name" value="Mntp/YtaF"/>
</dbReference>
<keyword evidence="2 5" id="KW-0812">Transmembrane</keyword>
<dbReference type="Pfam" id="PF02659">
    <property type="entry name" value="Mntp"/>
    <property type="match status" value="2"/>
</dbReference>
<sequence length="205" mass="21958">MSSLFFLSLLAFAVSLDGFAVGFTYGVRGIRVPLLALVIISLCSALTFLMAMQFGTFIEQFLSVEVAESMGGWLLICIGMWVLIQMIISSFSNRTHSAAENGGPKQLLHVVKSPSSADMDASGHISGTEAVFLGIALSLDALGAGISAAFLSFSPVWMTLAIVLSSLLCLRSGIWLGHTMSNPRLMRAFSVFPSVMLIMIGLWKV</sequence>
<dbReference type="Proteomes" id="UP000295632">
    <property type="component" value="Unassembled WGS sequence"/>
</dbReference>
<feature type="transmembrane region" description="Helical" evidence="5">
    <location>
        <begin position="157"/>
        <end position="178"/>
    </location>
</feature>
<accession>A0A4R6TYW2</accession>
<keyword evidence="3 5" id="KW-1133">Transmembrane helix</keyword>
<evidence type="ECO:0000313" key="6">
    <source>
        <dbReference type="EMBL" id="TDQ39150.1"/>
    </source>
</evidence>
<reference evidence="6 7" key="1">
    <citation type="submission" date="2019-03" db="EMBL/GenBank/DDBJ databases">
        <title>Genomic Encyclopedia of Type Strains, Phase IV (KMG-IV): sequencing the most valuable type-strain genomes for metagenomic binning, comparative biology and taxonomic classification.</title>
        <authorList>
            <person name="Goeker M."/>
        </authorList>
    </citation>
    <scope>NUCLEOTIDE SEQUENCE [LARGE SCALE GENOMIC DNA]</scope>
    <source>
        <strain evidence="6 7">DSM 28697</strain>
    </source>
</reference>
<evidence type="ECO:0000256" key="1">
    <source>
        <dbReference type="ARBA" id="ARBA00022475"/>
    </source>
</evidence>
<dbReference type="RefSeq" id="WP_133580586.1">
    <property type="nucleotide sequence ID" value="NZ_SNYJ01000008.1"/>
</dbReference>
<feature type="transmembrane region" description="Helical" evidence="5">
    <location>
        <begin position="130"/>
        <end position="151"/>
    </location>
</feature>
<name>A0A4R6TYW2_9BACI</name>
<evidence type="ECO:0000256" key="4">
    <source>
        <dbReference type="ARBA" id="ARBA00023136"/>
    </source>
</evidence>
<proteinExistence type="predicted"/>
<feature type="transmembrane region" description="Helical" evidence="5">
    <location>
        <begin position="34"/>
        <end position="58"/>
    </location>
</feature>
<evidence type="ECO:0000256" key="2">
    <source>
        <dbReference type="ARBA" id="ARBA00022692"/>
    </source>
</evidence>
<evidence type="ECO:0000313" key="7">
    <source>
        <dbReference type="Proteomes" id="UP000295632"/>
    </source>
</evidence>
<dbReference type="PANTHER" id="PTHR35529">
    <property type="entry name" value="MANGANESE EFFLUX PUMP MNTP-RELATED"/>
    <property type="match status" value="1"/>
</dbReference>
<keyword evidence="4 5" id="KW-0472">Membrane</keyword>
<evidence type="ECO:0000256" key="5">
    <source>
        <dbReference type="SAM" id="Phobius"/>
    </source>
</evidence>
<dbReference type="NCBIfam" id="TIGR02840">
    <property type="entry name" value="spore_YtaF"/>
    <property type="match status" value="1"/>
</dbReference>
<organism evidence="6 7">
    <name type="scientific">Aureibacillus halotolerans</name>
    <dbReference type="NCBI Taxonomy" id="1508390"/>
    <lineage>
        <taxon>Bacteria</taxon>
        <taxon>Bacillati</taxon>
        <taxon>Bacillota</taxon>
        <taxon>Bacilli</taxon>
        <taxon>Bacillales</taxon>
        <taxon>Bacillaceae</taxon>
        <taxon>Aureibacillus</taxon>
    </lineage>
</organism>
<gene>
    <name evidence="6" type="ORF">EV213_10897</name>
</gene>
<dbReference type="AlphaFoldDB" id="A0A4R6TYW2"/>
<feature type="transmembrane region" description="Helical" evidence="5">
    <location>
        <begin position="70"/>
        <end position="88"/>
    </location>
</feature>
<dbReference type="EMBL" id="SNYJ01000008">
    <property type="protein sequence ID" value="TDQ39150.1"/>
    <property type="molecule type" value="Genomic_DNA"/>
</dbReference>
<feature type="transmembrane region" description="Helical" evidence="5">
    <location>
        <begin position="185"/>
        <end position="203"/>
    </location>
</feature>
<dbReference type="OrthoDB" id="1679205at2"/>
<feature type="transmembrane region" description="Helical" evidence="5">
    <location>
        <begin position="6"/>
        <end position="27"/>
    </location>
</feature>